<gene>
    <name evidence="8" type="ORF">DAPK24_037310</name>
</gene>
<name>A0AAV5R993_PICKL</name>
<reference evidence="8 9" key="1">
    <citation type="journal article" date="2023" name="Elife">
        <title>Identification of key yeast species and microbe-microbe interactions impacting larval growth of Drosophila in the wild.</title>
        <authorList>
            <person name="Mure A."/>
            <person name="Sugiura Y."/>
            <person name="Maeda R."/>
            <person name="Honda K."/>
            <person name="Sakurai N."/>
            <person name="Takahashi Y."/>
            <person name="Watada M."/>
            <person name="Katoh T."/>
            <person name="Gotoh A."/>
            <person name="Gotoh Y."/>
            <person name="Taniguchi I."/>
            <person name="Nakamura K."/>
            <person name="Hayashi T."/>
            <person name="Katayama T."/>
            <person name="Uemura T."/>
            <person name="Hattori Y."/>
        </authorList>
    </citation>
    <scope>NUCLEOTIDE SEQUENCE [LARGE SCALE GENOMIC DNA]</scope>
    <source>
        <strain evidence="8 9">PK-24</strain>
    </source>
</reference>
<dbReference type="GO" id="GO:0005524">
    <property type="term" value="F:ATP binding"/>
    <property type="evidence" value="ECO:0007669"/>
    <property type="project" value="UniProtKB-KW"/>
</dbReference>
<comment type="similarity">
    <text evidence="1 5">Belongs to the GDA1/CD39 NTPase family.</text>
</comment>
<evidence type="ECO:0000313" key="9">
    <source>
        <dbReference type="Proteomes" id="UP001378960"/>
    </source>
</evidence>
<dbReference type="AlphaFoldDB" id="A0AAV5R993"/>
<keyword evidence="7" id="KW-0812">Transmembrane</keyword>
<dbReference type="Gene3D" id="3.30.420.150">
    <property type="entry name" value="Exopolyphosphatase. Domain 2"/>
    <property type="match status" value="1"/>
</dbReference>
<dbReference type="Gene3D" id="3.30.420.40">
    <property type="match status" value="1"/>
</dbReference>
<keyword evidence="7" id="KW-0472">Membrane</keyword>
<dbReference type="GO" id="GO:0046036">
    <property type="term" value="P:CTP metabolic process"/>
    <property type="evidence" value="ECO:0007669"/>
    <property type="project" value="TreeGrafter"/>
</dbReference>
<keyword evidence="2 5" id="KW-0378">Hydrolase</keyword>
<dbReference type="GO" id="GO:0006256">
    <property type="term" value="P:UDP catabolic process"/>
    <property type="evidence" value="ECO:0007669"/>
    <property type="project" value="TreeGrafter"/>
</dbReference>
<dbReference type="GO" id="GO:0004382">
    <property type="term" value="F:GDP phosphatase activity"/>
    <property type="evidence" value="ECO:0007669"/>
    <property type="project" value="TreeGrafter"/>
</dbReference>
<keyword evidence="7" id="KW-1133">Transmembrane helix</keyword>
<dbReference type="PANTHER" id="PTHR11782">
    <property type="entry name" value="ADENOSINE/GUANOSINE DIPHOSPHATASE"/>
    <property type="match status" value="1"/>
</dbReference>
<feature type="region of interest" description="Disordered" evidence="6">
    <location>
        <begin position="625"/>
        <end position="649"/>
    </location>
</feature>
<dbReference type="GO" id="GO:0045134">
    <property type="term" value="F:UDP phosphatase activity"/>
    <property type="evidence" value="ECO:0007669"/>
    <property type="project" value="TreeGrafter"/>
</dbReference>
<evidence type="ECO:0000256" key="7">
    <source>
        <dbReference type="SAM" id="Phobius"/>
    </source>
</evidence>
<feature type="compositionally biased region" description="Polar residues" evidence="6">
    <location>
        <begin position="637"/>
        <end position="649"/>
    </location>
</feature>
<dbReference type="EMBL" id="BTGB01000005">
    <property type="protein sequence ID" value="GMM47156.1"/>
    <property type="molecule type" value="Genomic_DNA"/>
</dbReference>
<evidence type="ECO:0000256" key="2">
    <source>
        <dbReference type="ARBA" id="ARBA00022801"/>
    </source>
</evidence>
<evidence type="ECO:0000256" key="3">
    <source>
        <dbReference type="PIRSR" id="PIRSR600407-1"/>
    </source>
</evidence>
<sequence length="649" mass="73220">MSSKYAIVIDAGSSGSRALVYQFSSDKQLNPNGLPTITQIGYKKIKPGLSTFNKQGKMYGKDIWDDYFEDIYDEIKKIIPKSNRKETPVFIQATAGMRLLPTIERDRILKETCNVFHKETDFQIYPCDKHVEVIDGDIEGLYGWLALNYLTNKLTINNGNDDENDKSYIHPYGFMDMGGASTQLAFVPSSNDQLTKHLDDLYTVKLRKNNGELFDWSVFVSSWLGFGANEARVRQLESLVNALPKNVNYDKDGDGKADLMDPCSPVGMKTDVEYNNGESVFTITGSGNYENCLKTIYPLLLKNLPCSDEPCLFNGVHAPSMNFALEKFVGVSEYWYTANDVFKLTGDYNYNDFEKATKEFCNTDWDIIMNRFNNKEYGENLTLELLRTSCFKASWIVNILHEGFDIPRLGIDDDSELKESDEPVFRSVNNINGNELSWTLGKMVLYASSQINDDGSVGIYPGSAIDNSKSSNNQIISDPSSINNSNSVSSSFLPFLIFLLLCGGIYYTILKKFGGLKKMLRKIQNNKTESVEDMYGLEEGRSLSHQKSIDNFNIDGLRTRSTMNLHELQNLSPVIPPPTDKKSEVSSSPNLPFDLQFEGLKHSFTFSSFRDPTLYHYNNNHNHNSKSKFNPVFKLGNGSSQSLKSTNQL</sequence>
<dbReference type="Proteomes" id="UP001378960">
    <property type="component" value="Unassembled WGS sequence"/>
</dbReference>
<evidence type="ECO:0000256" key="6">
    <source>
        <dbReference type="SAM" id="MobiDB-lite"/>
    </source>
</evidence>
<proteinExistence type="inferred from homology"/>
<dbReference type="PANTHER" id="PTHR11782:SF121">
    <property type="entry name" value="NUCLEOSIDE-DIPHOSPHATASE MIG-23"/>
    <property type="match status" value="1"/>
</dbReference>
<dbReference type="PROSITE" id="PS01238">
    <property type="entry name" value="GDA1_CD39_NTPASE"/>
    <property type="match status" value="1"/>
</dbReference>
<keyword evidence="4" id="KW-0067">ATP-binding</keyword>
<feature type="transmembrane region" description="Helical" evidence="7">
    <location>
        <begin position="492"/>
        <end position="510"/>
    </location>
</feature>
<protein>
    <submittedName>
        <fullName evidence="8">Apyrase</fullName>
    </submittedName>
</protein>
<feature type="active site" description="Proton acceptor" evidence="3">
    <location>
        <position position="139"/>
    </location>
</feature>
<dbReference type="InterPro" id="IPR000407">
    <property type="entry name" value="GDA1_CD39_NTPase"/>
</dbReference>
<organism evidence="8 9">
    <name type="scientific">Pichia kluyveri</name>
    <name type="common">Yeast</name>
    <dbReference type="NCBI Taxonomy" id="36015"/>
    <lineage>
        <taxon>Eukaryota</taxon>
        <taxon>Fungi</taxon>
        <taxon>Dikarya</taxon>
        <taxon>Ascomycota</taxon>
        <taxon>Saccharomycotina</taxon>
        <taxon>Pichiomycetes</taxon>
        <taxon>Pichiales</taxon>
        <taxon>Pichiaceae</taxon>
        <taxon>Pichia</taxon>
    </lineage>
</organism>
<dbReference type="Pfam" id="PF01150">
    <property type="entry name" value="GDA1_CD39"/>
    <property type="match status" value="1"/>
</dbReference>
<dbReference type="GO" id="GO:0005794">
    <property type="term" value="C:Golgi apparatus"/>
    <property type="evidence" value="ECO:0007669"/>
    <property type="project" value="UniProtKB-ARBA"/>
</dbReference>
<feature type="binding site" evidence="4">
    <location>
        <begin position="179"/>
        <end position="183"/>
    </location>
    <ligand>
        <name>ATP</name>
        <dbReference type="ChEBI" id="CHEBI:30616"/>
    </ligand>
</feature>
<comment type="caution">
    <text evidence="8">The sequence shown here is derived from an EMBL/GenBank/DDBJ whole genome shotgun (WGS) entry which is preliminary data.</text>
</comment>
<keyword evidence="9" id="KW-1185">Reference proteome</keyword>
<evidence type="ECO:0000256" key="1">
    <source>
        <dbReference type="ARBA" id="ARBA00009283"/>
    </source>
</evidence>
<evidence type="ECO:0000256" key="4">
    <source>
        <dbReference type="PIRSR" id="PIRSR600407-2"/>
    </source>
</evidence>
<keyword evidence="4" id="KW-0547">Nucleotide-binding</keyword>
<evidence type="ECO:0000313" key="8">
    <source>
        <dbReference type="EMBL" id="GMM47156.1"/>
    </source>
</evidence>
<evidence type="ECO:0000256" key="5">
    <source>
        <dbReference type="RuleBase" id="RU003833"/>
    </source>
</evidence>
<accession>A0AAV5R993</accession>
<dbReference type="GO" id="GO:0017111">
    <property type="term" value="F:ribonucleoside triphosphate phosphatase activity"/>
    <property type="evidence" value="ECO:0007669"/>
    <property type="project" value="TreeGrafter"/>
</dbReference>
<dbReference type="GO" id="GO:0016020">
    <property type="term" value="C:membrane"/>
    <property type="evidence" value="ECO:0007669"/>
    <property type="project" value="TreeGrafter"/>
</dbReference>